<comment type="caution">
    <text evidence="1">The sequence shown here is derived from an EMBL/GenBank/DDBJ whole genome shotgun (WGS) entry which is preliminary data.</text>
</comment>
<reference evidence="1 2" key="1">
    <citation type="submission" date="2020-02" db="EMBL/GenBank/DDBJ databases">
        <title>Genome sequence of the type strain CGMCC 1.15528 of Mesorhizobium zhangyense.</title>
        <authorList>
            <person name="Gao J."/>
            <person name="Sun J."/>
        </authorList>
    </citation>
    <scope>NUCLEOTIDE SEQUENCE [LARGE SCALE GENOMIC DNA]</scope>
    <source>
        <strain evidence="1 2">CGMCC 1.15528</strain>
    </source>
</reference>
<proteinExistence type="predicted"/>
<dbReference type="RefSeq" id="WP_165116065.1">
    <property type="nucleotide sequence ID" value="NZ_JAAKZG010000003.1"/>
</dbReference>
<evidence type="ECO:0000313" key="2">
    <source>
        <dbReference type="Proteomes" id="UP000481252"/>
    </source>
</evidence>
<name>A0A7C9VBQ3_9HYPH</name>
<evidence type="ECO:0000313" key="1">
    <source>
        <dbReference type="EMBL" id="NGN40971.1"/>
    </source>
</evidence>
<dbReference type="AlphaFoldDB" id="A0A7C9VBQ3"/>
<dbReference type="Proteomes" id="UP000481252">
    <property type="component" value="Unassembled WGS sequence"/>
</dbReference>
<protein>
    <submittedName>
        <fullName evidence="1">Uncharacterized protein</fullName>
    </submittedName>
</protein>
<keyword evidence="2" id="KW-1185">Reference proteome</keyword>
<organism evidence="1 2">
    <name type="scientific">Mesorhizobium zhangyense</name>
    <dbReference type="NCBI Taxonomy" id="1776730"/>
    <lineage>
        <taxon>Bacteria</taxon>
        <taxon>Pseudomonadati</taxon>
        <taxon>Pseudomonadota</taxon>
        <taxon>Alphaproteobacteria</taxon>
        <taxon>Hyphomicrobiales</taxon>
        <taxon>Phyllobacteriaceae</taxon>
        <taxon>Mesorhizobium</taxon>
    </lineage>
</organism>
<gene>
    <name evidence="1" type="ORF">G6N74_07835</name>
</gene>
<accession>A0A7C9VBQ3</accession>
<dbReference type="EMBL" id="JAAKZG010000003">
    <property type="protein sequence ID" value="NGN40971.1"/>
    <property type="molecule type" value="Genomic_DNA"/>
</dbReference>
<sequence length="93" mass="10564">MTDWLEILKEQTEAGARMGKEVPKMLSDPEISAEQVGSLFHALEEQAQFVEKLTKILEKYGYDFDIIKAAETLEERYVDLAAEAAEKLRAMRG</sequence>